<proteinExistence type="predicted"/>
<dbReference type="RefSeq" id="WP_131919828.1">
    <property type="nucleotide sequence ID" value="NZ_JAOQNU010000020.1"/>
</dbReference>
<dbReference type="OrthoDB" id="3194804at2"/>
<dbReference type="EMBL" id="SLXT01000021">
    <property type="protein sequence ID" value="TCP62523.1"/>
    <property type="molecule type" value="Genomic_DNA"/>
</dbReference>
<name>A0A4R2RHQ0_9FIRM</name>
<dbReference type="AlphaFoldDB" id="A0A4R2RHQ0"/>
<evidence type="ECO:0000313" key="2">
    <source>
        <dbReference type="Proteomes" id="UP000294813"/>
    </source>
</evidence>
<dbReference type="NCBIfam" id="NF047353">
    <property type="entry name" value="tube_lmo2291"/>
    <property type="match status" value="1"/>
</dbReference>
<sequence length="139" mass="14515">MAKVAGVDVLLYVQTGGTPETPTYTVLGGQNGATLNRSAKVIDTTSKETGAWAENIAGVLSWSIDCDGFMVTGDTALDAMDTAFNGRDVLKAEIRVPSGKKYTGNVYITDFSYEFPADDGGTYKLTLTGSGALTVATNA</sequence>
<dbReference type="Pfam" id="PF06199">
    <property type="entry name" value="Phage_tail_2"/>
    <property type="match status" value="1"/>
</dbReference>
<gene>
    <name evidence="1" type="ORF">EDD73_12121</name>
</gene>
<dbReference type="InterPro" id="IPR011855">
    <property type="entry name" value="Phgtail_TP901_1"/>
</dbReference>
<protein>
    <submittedName>
        <fullName evidence="1">TP901-1 family phage major tail protein</fullName>
    </submittedName>
</protein>
<reference evidence="1 2" key="1">
    <citation type="submission" date="2019-03" db="EMBL/GenBank/DDBJ databases">
        <title>Genomic Encyclopedia of Type Strains, Phase IV (KMG-IV): sequencing the most valuable type-strain genomes for metagenomic binning, comparative biology and taxonomic classification.</title>
        <authorList>
            <person name="Goeker M."/>
        </authorList>
    </citation>
    <scope>NUCLEOTIDE SEQUENCE [LARGE SCALE GENOMIC DNA]</scope>
    <source>
        <strain evidence="1 2">DSM 11170</strain>
    </source>
</reference>
<comment type="caution">
    <text evidence="1">The sequence shown here is derived from an EMBL/GenBank/DDBJ whole genome shotgun (WGS) entry which is preliminary data.</text>
</comment>
<dbReference type="Proteomes" id="UP000294813">
    <property type="component" value="Unassembled WGS sequence"/>
</dbReference>
<dbReference type="NCBIfam" id="TIGR02126">
    <property type="entry name" value="phgtail_TP901_1"/>
    <property type="match status" value="1"/>
</dbReference>
<dbReference type="Gene3D" id="4.10.410.40">
    <property type="match status" value="1"/>
</dbReference>
<organism evidence="1 2">
    <name type="scientific">Heliophilum fasciatum</name>
    <dbReference type="NCBI Taxonomy" id="35700"/>
    <lineage>
        <taxon>Bacteria</taxon>
        <taxon>Bacillati</taxon>
        <taxon>Bacillota</taxon>
        <taxon>Clostridia</taxon>
        <taxon>Eubacteriales</taxon>
        <taxon>Heliobacteriaceae</taxon>
        <taxon>Heliophilum</taxon>
    </lineage>
</organism>
<accession>A0A4R2RHQ0</accession>
<keyword evidence="2" id="KW-1185">Reference proteome</keyword>
<evidence type="ECO:0000313" key="1">
    <source>
        <dbReference type="EMBL" id="TCP62523.1"/>
    </source>
</evidence>